<keyword evidence="4 6" id="KW-1133">Transmembrane helix</keyword>
<feature type="transmembrane region" description="Helical" evidence="6">
    <location>
        <begin position="124"/>
        <end position="144"/>
    </location>
</feature>
<sequence>MATQRAATLSGLLAILLWASLAVLTAATDGLPPFQVLALSFGFAAIIGLLRTAARGAAGWAELRQPLSALALATAALFGYHALYFLALKRAPAVEANLLNYLWPLLIVLFAGLLPGVRVRPAQIAGTLLGLAAAVLLITRGSGLNVRPEYVAGYLAALSAAVIWAAYSVLNRRHAAVPSAAITVACVGVAVLGAIAHLLFEQTVPPRASQWGVLLLMGIGPVGAAFWLWDHGTKRGDIALLGSLSYLAPLLSTLLLVVSGQAQPHWIQAVAIGLLLLGAWLSVRKPRTHASAASPTR</sequence>
<organism evidence="8 9">
    <name type="scientific">Pseudoxanthomonas wuyuanensis</name>
    <dbReference type="NCBI Taxonomy" id="1073196"/>
    <lineage>
        <taxon>Bacteria</taxon>
        <taxon>Pseudomonadati</taxon>
        <taxon>Pseudomonadota</taxon>
        <taxon>Gammaproteobacteria</taxon>
        <taxon>Lysobacterales</taxon>
        <taxon>Lysobacteraceae</taxon>
        <taxon>Pseudoxanthomonas</taxon>
    </lineage>
</organism>
<proteinExistence type="predicted"/>
<keyword evidence="5 6" id="KW-0472">Membrane</keyword>
<evidence type="ECO:0000256" key="1">
    <source>
        <dbReference type="ARBA" id="ARBA00004651"/>
    </source>
</evidence>
<dbReference type="EMBL" id="OCND01000001">
    <property type="protein sequence ID" value="SOD50673.1"/>
    <property type="molecule type" value="Genomic_DNA"/>
</dbReference>
<feature type="transmembrane region" description="Helical" evidence="6">
    <location>
        <begin position="238"/>
        <end position="259"/>
    </location>
</feature>
<feature type="transmembrane region" description="Helical" evidence="6">
    <location>
        <begin position="265"/>
        <end position="283"/>
    </location>
</feature>
<dbReference type="InterPro" id="IPR037185">
    <property type="entry name" value="EmrE-like"/>
</dbReference>
<gene>
    <name evidence="8" type="ORF">SAMN06296416_101260</name>
</gene>
<evidence type="ECO:0000313" key="8">
    <source>
        <dbReference type="EMBL" id="SOD50673.1"/>
    </source>
</evidence>
<comment type="subcellular location">
    <subcellularLocation>
        <location evidence="1">Cell membrane</location>
        <topology evidence="1">Multi-pass membrane protein</topology>
    </subcellularLocation>
</comment>
<dbReference type="PANTHER" id="PTHR42920:SF24">
    <property type="entry name" value="AROMATIC AMINO ACID EXPORTER YDDG"/>
    <property type="match status" value="1"/>
</dbReference>
<dbReference type="Proteomes" id="UP000219374">
    <property type="component" value="Unassembled WGS sequence"/>
</dbReference>
<evidence type="ECO:0000256" key="2">
    <source>
        <dbReference type="ARBA" id="ARBA00022475"/>
    </source>
</evidence>
<reference evidence="8 9" key="1">
    <citation type="submission" date="2017-09" db="EMBL/GenBank/DDBJ databases">
        <authorList>
            <person name="Ehlers B."/>
            <person name="Leendertz F.H."/>
        </authorList>
    </citation>
    <scope>NUCLEOTIDE SEQUENCE [LARGE SCALE GENOMIC DNA]</scope>
    <source>
        <strain evidence="8 9">CGMCC 1.10978</strain>
    </source>
</reference>
<feature type="transmembrane region" description="Helical" evidence="6">
    <location>
        <begin position="36"/>
        <end position="54"/>
    </location>
</feature>
<dbReference type="SUPFAM" id="SSF103481">
    <property type="entry name" value="Multidrug resistance efflux transporter EmrE"/>
    <property type="match status" value="2"/>
</dbReference>
<feature type="transmembrane region" description="Helical" evidence="6">
    <location>
        <begin position="66"/>
        <end position="86"/>
    </location>
</feature>
<feature type="transmembrane region" description="Helical" evidence="6">
    <location>
        <begin position="211"/>
        <end position="229"/>
    </location>
</feature>
<feature type="domain" description="EamA" evidence="7">
    <location>
        <begin position="9"/>
        <end position="138"/>
    </location>
</feature>
<feature type="transmembrane region" description="Helical" evidence="6">
    <location>
        <begin position="177"/>
        <end position="199"/>
    </location>
</feature>
<evidence type="ECO:0000259" key="7">
    <source>
        <dbReference type="Pfam" id="PF00892"/>
    </source>
</evidence>
<feature type="transmembrane region" description="Helical" evidence="6">
    <location>
        <begin position="150"/>
        <end position="170"/>
    </location>
</feature>
<evidence type="ECO:0000256" key="4">
    <source>
        <dbReference type="ARBA" id="ARBA00022989"/>
    </source>
</evidence>
<evidence type="ECO:0000256" key="6">
    <source>
        <dbReference type="SAM" id="Phobius"/>
    </source>
</evidence>
<keyword evidence="9" id="KW-1185">Reference proteome</keyword>
<dbReference type="AlphaFoldDB" id="A0A286CW99"/>
<feature type="transmembrane region" description="Helical" evidence="6">
    <location>
        <begin position="98"/>
        <end position="117"/>
    </location>
</feature>
<evidence type="ECO:0000313" key="9">
    <source>
        <dbReference type="Proteomes" id="UP000219374"/>
    </source>
</evidence>
<dbReference type="PANTHER" id="PTHR42920">
    <property type="entry name" value="OS03G0707200 PROTEIN-RELATED"/>
    <property type="match status" value="1"/>
</dbReference>
<protein>
    <submittedName>
        <fullName evidence="8">EamA domain-containing membrane protein RarD</fullName>
    </submittedName>
</protein>
<keyword evidence="3 6" id="KW-0812">Transmembrane</keyword>
<accession>A0A286CW99</accession>
<evidence type="ECO:0000256" key="5">
    <source>
        <dbReference type="ARBA" id="ARBA00023136"/>
    </source>
</evidence>
<keyword evidence="2" id="KW-1003">Cell membrane</keyword>
<dbReference type="OrthoDB" id="7065924at2"/>
<dbReference type="InterPro" id="IPR000620">
    <property type="entry name" value="EamA_dom"/>
</dbReference>
<name>A0A286CW99_9GAMM</name>
<evidence type="ECO:0000256" key="3">
    <source>
        <dbReference type="ARBA" id="ARBA00022692"/>
    </source>
</evidence>
<feature type="domain" description="EamA" evidence="7">
    <location>
        <begin position="152"/>
        <end position="283"/>
    </location>
</feature>
<dbReference type="RefSeq" id="WP_097120065.1">
    <property type="nucleotide sequence ID" value="NZ_OCND01000001.1"/>
</dbReference>
<dbReference type="Pfam" id="PF00892">
    <property type="entry name" value="EamA"/>
    <property type="match status" value="2"/>
</dbReference>
<dbReference type="InterPro" id="IPR051258">
    <property type="entry name" value="Diverse_Substrate_Transporter"/>
</dbReference>
<dbReference type="GO" id="GO:0005886">
    <property type="term" value="C:plasma membrane"/>
    <property type="evidence" value="ECO:0007669"/>
    <property type="project" value="UniProtKB-SubCell"/>
</dbReference>